<gene>
    <name evidence="3" type="ORF">JXQ802_LOCUS53265</name>
    <name evidence="2" type="ORF">PYM288_LOCUS36879</name>
</gene>
<dbReference type="PANTHER" id="PTHR21301:SF10">
    <property type="entry name" value="REVERSE TRANSCRIPTASE DOMAIN-CONTAINING PROTEIN"/>
    <property type="match status" value="1"/>
</dbReference>
<dbReference type="EMBL" id="CAJNOL010009158">
    <property type="protein sequence ID" value="CAF1641495.1"/>
    <property type="molecule type" value="Genomic_DNA"/>
</dbReference>
<reference evidence="3" key="1">
    <citation type="submission" date="2021-02" db="EMBL/GenBank/DDBJ databases">
        <authorList>
            <person name="Nowell W R."/>
        </authorList>
    </citation>
    <scope>NUCLEOTIDE SEQUENCE</scope>
</reference>
<feature type="domain" description="Helix-turn-helix" evidence="1">
    <location>
        <begin position="586"/>
        <end position="645"/>
    </location>
</feature>
<dbReference type="PANTHER" id="PTHR21301">
    <property type="entry name" value="REVERSE TRANSCRIPTASE"/>
    <property type="match status" value="1"/>
</dbReference>
<evidence type="ECO:0000259" key="1">
    <source>
        <dbReference type="Pfam" id="PF26215"/>
    </source>
</evidence>
<evidence type="ECO:0000313" key="3">
    <source>
        <dbReference type="EMBL" id="CAF1641495.1"/>
    </source>
</evidence>
<dbReference type="InterPro" id="IPR058912">
    <property type="entry name" value="HTH_animal"/>
</dbReference>
<name>A0A816DV66_9BILA</name>
<dbReference type="EMBL" id="CAJNOH010007501">
    <property type="protein sequence ID" value="CAF1459282.1"/>
    <property type="molecule type" value="Genomic_DNA"/>
</dbReference>
<sequence length="758" mass="90247">MKPDKEESTSNQIPRYLSKYYQQNPNEYQKQIFENLTQAKYEKETAKFDVAILKQRIVYNHLPTSFESLKIPPPISFDTITDTMTCQRLKDRCEKILQRTKSEMMMIYITTAETKMNEYEKKFDTDLAKMKENQCSGPSHKKLTQTMLNIMERRFKNINERLICLYKLKLRFFVNAPTEQVTFLNRGPTYVPPCQIHILSKSSLLLAQIVTKQMAPLQRELAKLFIKYPIDLSHQMHFENGIEQLFNESFLQPMPSVLEERALYEKQLILSIRYQLNKDQLILRRTADEMNTYYLGRLNECNQKSNEYIQNSTCYELIETINEINTAQQRLEGIIQSIDLQLEILYQRKLIKEDHLIRLSIGKKTNINLPYLYFLPETNENVHMSVQPRLSSCQHCPIYTTLATYLNQLLQPLFDNFSRSTTFLNGGDFIQKLQYYCIQLDLLLPKTYFATFKIHDLYTMISHSALLEALDIFLVNPLVNGGPLNLPLIELLCHIYMHHWQYSLVTHICLKDAFYGRYKDTGFLTWNGLIDQLQTLFNKLEQELDSNLQMTTIISSDVHFLHAAVENRKGSLHTHVYHDSTIQPFLLPYEHSHPRLFHRQWFRAALIRAGQYCSSFEDFQDERLYIELTFLANGYSLDFIKYHIKRFLTRFNPNEQKPMNLNRSTYLSFRNELFRCIDQQKRDLFEEQQLQKNHQLIQLHYLFDWGSRCQFNQKFYQYWSTILEQDPEFKKYRLKIKLNTKHCYSRNTLLARSNNTYL</sequence>
<dbReference type="Pfam" id="PF26215">
    <property type="entry name" value="HTH_animal"/>
    <property type="match status" value="1"/>
</dbReference>
<accession>A0A816DV66</accession>
<dbReference type="Proteomes" id="UP000663854">
    <property type="component" value="Unassembled WGS sequence"/>
</dbReference>
<evidence type="ECO:0000313" key="2">
    <source>
        <dbReference type="EMBL" id="CAF1459282.1"/>
    </source>
</evidence>
<dbReference type="AlphaFoldDB" id="A0A816DV66"/>
<keyword evidence="4" id="KW-1185">Reference proteome</keyword>
<evidence type="ECO:0000313" key="4">
    <source>
        <dbReference type="Proteomes" id="UP000663870"/>
    </source>
</evidence>
<organism evidence="3 4">
    <name type="scientific">Rotaria sordida</name>
    <dbReference type="NCBI Taxonomy" id="392033"/>
    <lineage>
        <taxon>Eukaryota</taxon>
        <taxon>Metazoa</taxon>
        <taxon>Spiralia</taxon>
        <taxon>Gnathifera</taxon>
        <taxon>Rotifera</taxon>
        <taxon>Eurotatoria</taxon>
        <taxon>Bdelloidea</taxon>
        <taxon>Philodinida</taxon>
        <taxon>Philodinidae</taxon>
        <taxon>Rotaria</taxon>
    </lineage>
</organism>
<protein>
    <recommendedName>
        <fullName evidence="1">Helix-turn-helix domain-containing protein</fullName>
    </recommendedName>
</protein>
<comment type="caution">
    <text evidence="3">The sequence shown here is derived from an EMBL/GenBank/DDBJ whole genome shotgun (WGS) entry which is preliminary data.</text>
</comment>
<dbReference type="Proteomes" id="UP000663870">
    <property type="component" value="Unassembled WGS sequence"/>
</dbReference>
<proteinExistence type="predicted"/>